<evidence type="ECO:0000256" key="9">
    <source>
        <dbReference type="PIRNR" id="PIRNR000022"/>
    </source>
</evidence>
<reference evidence="10 11" key="1">
    <citation type="submission" date="2016-03" db="EMBL/GenBank/DDBJ databases">
        <title>Whole genome sequencing of Grifola frondosa 9006-11.</title>
        <authorList>
            <person name="Min B."/>
            <person name="Park H."/>
            <person name="Kim J.-G."/>
            <person name="Cho H."/>
            <person name="Oh Y.-L."/>
            <person name="Kong W.-S."/>
            <person name="Choi I.-G."/>
        </authorList>
    </citation>
    <scope>NUCLEOTIDE SEQUENCE [LARGE SCALE GENOMIC DNA]</scope>
    <source>
        <strain evidence="10 11">9006-11</strain>
    </source>
</reference>
<comment type="similarity">
    <text evidence="2 9">Belongs to the UQCRB/QCR7 family.</text>
</comment>
<comment type="function">
    <text evidence="9">Component of the ubiquinol-cytochrome c oxidoreductase, a multisubunit transmembrane complex that is part of the mitochondrial electron transport chain which drives oxidative phosphorylation.</text>
</comment>
<evidence type="ECO:0000313" key="11">
    <source>
        <dbReference type="Proteomes" id="UP000092993"/>
    </source>
</evidence>
<evidence type="ECO:0000256" key="4">
    <source>
        <dbReference type="ARBA" id="ARBA00022660"/>
    </source>
</evidence>
<dbReference type="PANTHER" id="PTHR12022">
    <property type="entry name" value="UBIQUINOL-CYTOCHROME C REDUCTASE COMPLEX 14 KD PROTEIN"/>
    <property type="match status" value="1"/>
</dbReference>
<dbReference type="Proteomes" id="UP000092993">
    <property type="component" value="Unassembled WGS sequence"/>
</dbReference>
<keyword evidence="3 9" id="KW-0813">Transport</keyword>
<evidence type="ECO:0000256" key="7">
    <source>
        <dbReference type="ARBA" id="ARBA00023128"/>
    </source>
</evidence>
<accession>A0A1C7MFS1</accession>
<proteinExistence type="inferred from homology"/>
<dbReference type="InterPro" id="IPR036544">
    <property type="entry name" value="QCR7_sf"/>
</dbReference>
<keyword evidence="8 9" id="KW-0472">Membrane</keyword>
<keyword evidence="7 9" id="KW-0496">Mitochondrion</keyword>
<dbReference type="FunFam" id="1.10.1090.10:FF:000001">
    <property type="entry name" value="Cytochrome b-c1 complex subunit 7"/>
    <property type="match status" value="1"/>
</dbReference>
<keyword evidence="6 9" id="KW-0249">Electron transport</keyword>
<dbReference type="InterPro" id="IPR003197">
    <property type="entry name" value="QCR7"/>
</dbReference>
<protein>
    <recommendedName>
        <fullName evidence="9">Cytochrome b-c1 complex subunit 7</fullName>
    </recommendedName>
</protein>
<evidence type="ECO:0000256" key="3">
    <source>
        <dbReference type="ARBA" id="ARBA00022448"/>
    </source>
</evidence>
<comment type="caution">
    <text evidence="10">The sequence shown here is derived from an EMBL/GenBank/DDBJ whole genome shotgun (WGS) entry which is preliminary data.</text>
</comment>
<dbReference type="Pfam" id="PF02271">
    <property type="entry name" value="UCR_14kD"/>
    <property type="match status" value="1"/>
</dbReference>
<gene>
    <name evidence="10" type="primary">QCR7</name>
    <name evidence="10" type="ORF">A0H81_04574</name>
</gene>
<name>A0A1C7MFS1_GRIFR</name>
<evidence type="ECO:0000256" key="6">
    <source>
        <dbReference type="ARBA" id="ARBA00022982"/>
    </source>
</evidence>
<dbReference type="GO" id="GO:0045275">
    <property type="term" value="C:respiratory chain complex III"/>
    <property type="evidence" value="ECO:0007669"/>
    <property type="project" value="InterPro"/>
</dbReference>
<sequence length="112" mass="13140">MTIFGPLGLSFAPAVRRSKTLYKKVGLKYDDLIVEERPDVERAVGRLTTREIYDRSYRFKRASQCSVLHEELPKDQWTKPSEDVRYLTPHILDVVKEDAERQAWDTMAVQRK</sequence>
<evidence type="ECO:0000256" key="8">
    <source>
        <dbReference type="ARBA" id="ARBA00023136"/>
    </source>
</evidence>
<dbReference type="OrthoDB" id="425749at2759"/>
<dbReference type="SUPFAM" id="SSF81524">
    <property type="entry name" value="14 kDa protein of cytochrome bc1 complex (Ubiquinol-cytochrome c reductase)"/>
    <property type="match status" value="1"/>
</dbReference>
<dbReference type="EMBL" id="LUGG01000004">
    <property type="protein sequence ID" value="OBZ75678.1"/>
    <property type="molecule type" value="Genomic_DNA"/>
</dbReference>
<dbReference type="OMA" id="MAKWEAN"/>
<organism evidence="10 11">
    <name type="scientific">Grifola frondosa</name>
    <name type="common">Maitake</name>
    <name type="synonym">Polyporus frondosus</name>
    <dbReference type="NCBI Taxonomy" id="5627"/>
    <lineage>
        <taxon>Eukaryota</taxon>
        <taxon>Fungi</taxon>
        <taxon>Dikarya</taxon>
        <taxon>Basidiomycota</taxon>
        <taxon>Agaricomycotina</taxon>
        <taxon>Agaricomycetes</taxon>
        <taxon>Polyporales</taxon>
        <taxon>Grifolaceae</taxon>
        <taxon>Grifola</taxon>
    </lineage>
</organism>
<dbReference type="AlphaFoldDB" id="A0A1C7MFS1"/>
<dbReference type="PANTHER" id="PTHR12022:SF0">
    <property type="entry name" value="CYTOCHROME B-C1 COMPLEX SUBUNIT 7"/>
    <property type="match status" value="1"/>
</dbReference>
<evidence type="ECO:0000256" key="5">
    <source>
        <dbReference type="ARBA" id="ARBA00022792"/>
    </source>
</evidence>
<evidence type="ECO:0000256" key="1">
    <source>
        <dbReference type="ARBA" id="ARBA00004443"/>
    </source>
</evidence>
<evidence type="ECO:0000313" key="10">
    <source>
        <dbReference type="EMBL" id="OBZ75678.1"/>
    </source>
</evidence>
<evidence type="ECO:0000256" key="2">
    <source>
        <dbReference type="ARBA" id="ARBA00008554"/>
    </source>
</evidence>
<dbReference type="GO" id="GO:0006122">
    <property type="term" value="P:mitochondrial electron transport, ubiquinol to cytochrome c"/>
    <property type="evidence" value="ECO:0007669"/>
    <property type="project" value="InterPro"/>
</dbReference>
<dbReference type="Gene3D" id="1.10.1090.10">
    <property type="entry name" value="Cytochrome b-c1 complex subunit 7"/>
    <property type="match status" value="1"/>
</dbReference>
<keyword evidence="4 9" id="KW-0679">Respiratory chain</keyword>
<keyword evidence="11" id="KW-1185">Reference proteome</keyword>
<dbReference type="PIRSF" id="PIRSF000022">
    <property type="entry name" value="Bc1_14K"/>
    <property type="match status" value="1"/>
</dbReference>
<comment type="subcellular location">
    <subcellularLocation>
        <location evidence="1">Mitochondrion inner membrane</location>
        <topology evidence="1">Peripheral membrane protein</topology>
        <orientation evidence="1">Matrix side</orientation>
    </subcellularLocation>
</comment>
<dbReference type="STRING" id="5627.A0A1C7MFS1"/>
<dbReference type="GO" id="GO:0005743">
    <property type="term" value="C:mitochondrial inner membrane"/>
    <property type="evidence" value="ECO:0007669"/>
    <property type="project" value="UniProtKB-SubCell"/>
</dbReference>
<keyword evidence="5 9" id="KW-0999">Mitochondrion inner membrane</keyword>